<feature type="domain" description="C2H2-type" evidence="2">
    <location>
        <begin position="655"/>
        <end position="678"/>
    </location>
</feature>
<feature type="compositionally biased region" description="Polar residues" evidence="1">
    <location>
        <begin position="901"/>
        <end position="910"/>
    </location>
</feature>
<feature type="region of interest" description="Disordered" evidence="1">
    <location>
        <begin position="1"/>
        <end position="97"/>
    </location>
</feature>
<dbReference type="PANTHER" id="PTHR47034">
    <property type="entry name" value="ZINC FINGER TRANSCRIPTION FACTOR TRPS1"/>
    <property type="match status" value="1"/>
</dbReference>
<dbReference type="PANTHER" id="PTHR47034:SF1">
    <property type="entry name" value="ZINC FINGER TRANSCRIPTION FACTOR TRPS1"/>
    <property type="match status" value="1"/>
</dbReference>
<feature type="region of interest" description="Disordered" evidence="1">
    <location>
        <begin position="824"/>
        <end position="910"/>
    </location>
</feature>
<feature type="domain" description="C2H2-type" evidence="2">
    <location>
        <begin position="308"/>
        <end position="333"/>
    </location>
</feature>
<comment type="caution">
    <text evidence="3">The sequence shown here is derived from an EMBL/GenBank/DDBJ whole genome shotgun (WGS) entry which is preliminary data.</text>
</comment>
<dbReference type="GO" id="GO:0005634">
    <property type="term" value="C:nucleus"/>
    <property type="evidence" value="ECO:0007669"/>
    <property type="project" value="InterPro"/>
</dbReference>
<sequence>MVRKKNPPLRSFGGEEEDGEAVAAEATGPETGNGESQASEPDGSVNEEREEPSSPGPIKPDRPDFSSHKQAAETRLLDSTASPMHSDPDEKGDPLQIEAEDGENDLNGLRSIARLGCVIVQGCTSNGEEKDLDHSPQALMGSVSPHGASLEGSNVPPVTLHPQRPIGGVEEASSPLGAETGAPPPTSPKLQDFKCNICGYGYYGNDPTDLIKHFRKYHLGLHNRTRQDTELDNKILALHNMVQFAAQSQAKDSARLLGQSAQSGSLAEAGSPRSSVLNGTYDVQVTLAGTFIGIGRKTQDCQGNTKYFRCKFCNFTYMGSSSVDLEQHFLATHPNKMKSPAPSNPSPEERSSERKGNGMPRIGTDEQGKWTDRVAVRAEDDTVAGYSVPIRASDSPTHTGGDTPAAYYWCKYCSFSCEAVSSSTLLEHYEKKHDQGAVRVDSPGDTDKKVGDSHLRKKEHQSGKTGGAGDPETVVTSYNCQFCDFRYSMTHGPDVIVVAPLLHHYQRAHSIHKCTIKHCPFCPRGLCTPEKHLGEISYPFACRKSTCSHCALLLLQLTAGGNMSPSPPAPRASVTHLCDQCPFTSTDIDLLLLHYDSAHVPHNLLEVKPEVEGSGDGGVGPGRDQPGEYACTKCHFFTEVEEEIFRHYRRVHGCCRCRHCSFTATDTTALLDHFNSAHCQDSVDPASAPANGCSAPSTLRIKEESKGDLKLYSLVPPEASRAELPPGLEGMKSETQDEKEKAWVDALGGGVRGGDQHVQSLVWVPKERAGEILRGSPAPFPQATLGLLNAVAAGVKDQQQKGAAMLRDSSGLLYSLSANAKSYLPGTPPSSGEKTGQYPSSTEAKSAKEESQSLLRYVQGPTAAPRNTGSPAKRIEVVTQRAADTTTEPSRSSTQRDKQSETGTYTCSEL</sequence>
<feature type="domain" description="C2H2-type" evidence="2">
    <location>
        <begin position="408"/>
        <end position="433"/>
    </location>
</feature>
<gene>
    <name evidence="3" type="ORF">E1301_Tti012424</name>
</gene>
<evidence type="ECO:0000313" key="4">
    <source>
        <dbReference type="Proteomes" id="UP000324632"/>
    </source>
</evidence>
<dbReference type="EMBL" id="SOYY01000016">
    <property type="protein sequence ID" value="KAA0710325.1"/>
    <property type="molecule type" value="Genomic_DNA"/>
</dbReference>
<feature type="compositionally biased region" description="Basic and acidic residues" evidence="1">
    <location>
        <begin position="347"/>
        <end position="356"/>
    </location>
</feature>
<evidence type="ECO:0000313" key="3">
    <source>
        <dbReference type="EMBL" id="KAA0710325.1"/>
    </source>
</evidence>
<feature type="domain" description="C2H2-type" evidence="2">
    <location>
        <begin position="576"/>
        <end position="599"/>
    </location>
</feature>
<feature type="domain" description="C2H2-type" evidence="2">
    <location>
        <begin position="193"/>
        <end position="218"/>
    </location>
</feature>
<feature type="compositionally biased region" description="Basic and acidic residues" evidence="1">
    <location>
        <begin position="59"/>
        <end position="76"/>
    </location>
</feature>
<feature type="compositionally biased region" description="Polar residues" evidence="1">
    <location>
        <begin position="829"/>
        <end position="839"/>
    </location>
</feature>
<feature type="region of interest" description="Disordered" evidence="1">
    <location>
        <begin position="128"/>
        <end position="188"/>
    </location>
</feature>
<dbReference type="SMART" id="SM00355">
    <property type="entry name" value="ZnF_C2H2"/>
    <property type="match status" value="6"/>
</dbReference>
<evidence type="ECO:0000256" key="1">
    <source>
        <dbReference type="SAM" id="MobiDB-lite"/>
    </source>
</evidence>
<feature type="region of interest" description="Disordered" evidence="1">
    <location>
        <begin position="433"/>
        <end position="470"/>
    </location>
</feature>
<feature type="region of interest" description="Disordered" evidence="1">
    <location>
        <begin position="334"/>
        <end position="370"/>
    </location>
</feature>
<protein>
    <submittedName>
        <fullName evidence="3">Zinc finger transcription factor</fullName>
    </submittedName>
</protein>
<dbReference type="GO" id="GO:0003700">
    <property type="term" value="F:DNA-binding transcription factor activity"/>
    <property type="evidence" value="ECO:0007669"/>
    <property type="project" value="InterPro"/>
</dbReference>
<dbReference type="GO" id="GO:0006357">
    <property type="term" value="P:regulation of transcription by RNA polymerase II"/>
    <property type="evidence" value="ECO:0007669"/>
    <property type="project" value="TreeGrafter"/>
</dbReference>
<accession>A0A5A9NM05</accession>
<organism evidence="3 4">
    <name type="scientific">Triplophysa tibetana</name>
    <dbReference type="NCBI Taxonomy" id="1572043"/>
    <lineage>
        <taxon>Eukaryota</taxon>
        <taxon>Metazoa</taxon>
        <taxon>Chordata</taxon>
        <taxon>Craniata</taxon>
        <taxon>Vertebrata</taxon>
        <taxon>Euteleostomi</taxon>
        <taxon>Actinopterygii</taxon>
        <taxon>Neopterygii</taxon>
        <taxon>Teleostei</taxon>
        <taxon>Ostariophysi</taxon>
        <taxon>Cypriniformes</taxon>
        <taxon>Nemacheilidae</taxon>
        <taxon>Triplophysa</taxon>
    </lineage>
</organism>
<proteinExistence type="predicted"/>
<feature type="compositionally biased region" description="Basic and acidic residues" evidence="1">
    <location>
        <begin position="445"/>
        <end position="454"/>
    </location>
</feature>
<dbReference type="AlphaFoldDB" id="A0A5A9NM05"/>
<dbReference type="GO" id="GO:0000977">
    <property type="term" value="F:RNA polymerase II transcription regulatory region sequence-specific DNA binding"/>
    <property type="evidence" value="ECO:0007669"/>
    <property type="project" value="TreeGrafter"/>
</dbReference>
<keyword evidence="4" id="KW-1185">Reference proteome</keyword>
<feature type="domain" description="C2H2-type" evidence="2">
    <location>
        <begin position="629"/>
        <end position="652"/>
    </location>
</feature>
<dbReference type="InterPro" id="IPR028440">
    <property type="entry name" value="TRPS1"/>
</dbReference>
<name>A0A5A9NM05_9TELE</name>
<reference evidence="3 4" key="1">
    <citation type="journal article" date="2019" name="Mol. Ecol. Resour.">
        <title>Chromosome-level genome assembly of Triplophysa tibetana, a fish adapted to the harsh high-altitude environment of the Tibetan Plateau.</title>
        <authorList>
            <person name="Yang X."/>
            <person name="Liu H."/>
            <person name="Ma Z."/>
            <person name="Zou Y."/>
            <person name="Zou M."/>
            <person name="Mao Y."/>
            <person name="Li X."/>
            <person name="Wang H."/>
            <person name="Chen T."/>
            <person name="Wang W."/>
            <person name="Yang R."/>
        </authorList>
    </citation>
    <scope>NUCLEOTIDE SEQUENCE [LARGE SCALE GENOMIC DNA]</scope>
    <source>
        <strain evidence="3">TTIB1903HZAU</strain>
        <tissue evidence="3">Muscle</tissue>
    </source>
</reference>
<feature type="compositionally biased region" description="Polar residues" evidence="1">
    <location>
        <begin position="882"/>
        <end position="893"/>
    </location>
</feature>
<dbReference type="InterPro" id="IPR013087">
    <property type="entry name" value="Znf_C2H2_type"/>
</dbReference>
<evidence type="ECO:0000259" key="2">
    <source>
        <dbReference type="SMART" id="SM00355"/>
    </source>
</evidence>
<dbReference type="Proteomes" id="UP000324632">
    <property type="component" value="Chromosome 16"/>
</dbReference>